<keyword evidence="2" id="KW-1185">Reference proteome</keyword>
<sequence length="147" mass="16720">MFKNLQSIIHCAKTLPGFSNKCLGPTLQVAIVKGFDQQLRKINKSNVNGYTCALEEWRPKRSFEFIANSSNETDVSENAAKAFGEKAANLMNPRSRFSWIFVGCENFIVYRFQRVVNANSNIGVDTFSCRYEVGDVRYEDPENEVEC</sequence>
<organism evidence="1 2">
    <name type="scientific">Cylicocyclus nassatus</name>
    <name type="common">Nematode worm</name>
    <dbReference type="NCBI Taxonomy" id="53992"/>
    <lineage>
        <taxon>Eukaryota</taxon>
        <taxon>Metazoa</taxon>
        <taxon>Ecdysozoa</taxon>
        <taxon>Nematoda</taxon>
        <taxon>Chromadorea</taxon>
        <taxon>Rhabditida</taxon>
        <taxon>Rhabditina</taxon>
        <taxon>Rhabditomorpha</taxon>
        <taxon>Strongyloidea</taxon>
        <taxon>Strongylidae</taxon>
        <taxon>Cylicocyclus</taxon>
    </lineage>
</organism>
<dbReference type="EMBL" id="CATQJL010000001">
    <property type="protein sequence ID" value="CAJ0591816.1"/>
    <property type="molecule type" value="Genomic_DNA"/>
</dbReference>
<dbReference type="Proteomes" id="UP001176961">
    <property type="component" value="Unassembled WGS sequence"/>
</dbReference>
<evidence type="ECO:0000313" key="1">
    <source>
        <dbReference type="EMBL" id="CAJ0591816.1"/>
    </source>
</evidence>
<accession>A0AA36GJC3</accession>
<name>A0AA36GJC3_CYLNA</name>
<gene>
    <name evidence="1" type="ORF">CYNAS_LOCUS3799</name>
</gene>
<protein>
    <submittedName>
        <fullName evidence="1">Uncharacterized protein</fullName>
    </submittedName>
</protein>
<proteinExistence type="predicted"/>
<reference evidence="1" key="1">
    <citation type="submission" date="2023-07" db="EMBL/GenBank/DDBJ databases">
        <authorList>
            <consortium name="CYATHOMIX"/>
        </authorList>
    </citation>
    <scope>NUCLEOTIDE SEQUENCE</scope>
    <source>
        <strain evidence="1">N/A</strain>
    </source>
</reference>
<comment type="caution">
    <text evidence="1">The sequence shown here is derived from an EMBL/GenBank/DDBJ whole genome shotgun (WGS) entry which is preliminary data.</text>
</comment>
<evidence type="ECO:0000313" key="2">
    <source>
        <dbReference type="Proteomes" id="UP001176961"/>
    </source>
</evidence>
<dbReference type="AlphaFoldDB" id="A0AA36GJC3"/>